<evidence type="ECO:0000256" key="1">
    <source>
        <dbReference type="ARBA" id="ARBA00004389"/>
    </source>
</evidence>
<dbReference type="Ensembl" id="ENSSFAT00005054448.1">
    <property type="protein sequence ID" value="ENSSFAP00005052786.1"/>
    <property type="gene ID" value="ENSSFAG00005025260.1"/>
</dbReference>
<evidence type="ECO:0000256" key="2">
    <source>
        <dbReference type="ARBA" id="ARBA00009731"/>
    </source>
</evidence>
<dbReference type="RefSeq" id="XP_029955992.1">
    <property type="nucleotide sequence ID" value="XM_030100132.1"/>
</dbReference>
<dbReference type="InParanoid" id="A0A672JF21"/>
<organism evidence="11 12">
    <name type="scientific">Salarias fasciatus</name>
    <name type="common">Jewelled blenny</name>
    <name type="synonym">Blennius fasciatus</name>
    <dbReference type="NCBI Taxonomy" id="181472"/>
    <lineage>
        <taxon>Eukaryota</taxon>
        <taxon>Metazoa</taxon>
        <taxon>Chordata</taxon>
        <taxon>Craniata</taxon>
        <taxon>Vertebrata</taxon>
        <taxon>Euteleostomi</taxon>
        <taxon>Actinopterygii</taxon>
        <taxon>Neopterygii</taxon>
        <taxon>Teleostei</taxon>
        <taxon>Neoteleostei</taxon>
        <taxon>Acanthomorphata</taxon>
        <taxon>Ovalentaria</taxon>
        <taxon>Blenniimorphae</taxon>
        <taxon>Blenniiformes</taxon>
        <taxon>Blennioidei</taxon>
        <taxon>Blenniidae</taxon>
        <taxon>Salariinae</taxon>
        <taxon>Salarias</taxon>
    </lineage>
</organism>
<dbReference type="AlphaFoldDB" id="A0A672JF21"/>
<evidence type="ECO:0000256" key="5">
    <source>
        <dbReference type="ARBA" id="ARBA00022824"/>
    </source>
</evidence>
<keyword evidence="5" id="KW-0256">Endoplasmic reticulum</keyword>
<dbReference type="PANTHER" id="PTHR12154:SF4">
    <property type="entry name" value="UDP-N-ACETYLGLUCOSAMINE TRANSFERASE SUBUNIT ALG14 HOMOLOG"/>
    <property type="match status" value="1"/>
</dbReference>
<dbReference type="GO" id="GO:0006488">
    <property type="term" value="P:dolichol-linked oligosaccharide biosynthetic process"/>
    <property type="evidence" value="ECO:0007669"/>
    <property type="project" value="InterPro"/>
</dbReference>
<evidence type="ECO:0000256" key="4">
    <source>
        <dbReference type="ARBA" id="ARBA00022692"/>
    </source>
</evidence>
<dbReference type="FunFam" id="3.40.50.2000:FF:000098">
    <property type="entry name" value="UDP-N-acetylglucosamine transferase subunit ALG14 homolog"/>
    <property type="match status" value="1"/>
</dbReference>
<dbReference type="Gene3D" id="3.40.50.2000">
    <property type="entry name" value="Glycogen Phosphorylase B"/>
    <property type="match status" value="1"/>
</dbReference>
<evidence type="ECO:0000313" key="11">
    <source>
        <dbReference type="Ensembl" id="ENSSFAP00005052786.1"/>
    </source>
</evidence>
<evidence type="ECO:0000256" key="7">
    <source>
        <dbReference type="ARBA" id="ARBA00023136"/>
    </source>
</evidence>
<keyword evidence="4" id="KW-0812">Transmembrane</keyword>
<evidence type="ECO:0000256" key="10">
    <source>
        <dbReference type="ARBA" id="ARBA00075041"/>
    </source>
</evidence>
<dbReference type="InterPro" id="IPR013969">
    <property type="entry name" value="Oligosacch_biosynth_Alg14"/>
</dbReference>
<keyword evidence="7" id="KW-0472">Membrane</keyword>
<keyword evidence="12" id="KW-1185">Reference proteome</keyword>
<dbReference type="OMA" id="CRIVFIE"/>
<dbReference type="OrthoDB" id="17098at2759"/>
<dbReference type="Proteomes" id="UP000472267">
    <property type="component" value="Chromosome 9"/>
</dbReference>
<dbReference type="SUPFAM" id="SSF53756">
    <property type="entry name" value="UDP-Glycosyltransferase/glycogen phosphorylase"/>
    <property type="match status" value="1"/>
</dbReference>
<dbReference type="GO" id="GO:0043541">
    <property type="term" value="C:UDP-N-acetylglucosamine transferase complex"/>
    <property type="evidence" value="ECO:0007669"/>
    <property type="project" value="TreeGrafter"/>
</dbReference>
<comment type="subunit">
    <text evidence="8">Forms with ALG13 the active heterodimeric UDP-N-acetylglucosamine transferase complex.</text>
</comment>
<evidence type="ECO:0000256" key="9">
    <source>
        <dbReference type="ARBA" id="ARBA00067533"/>
    </source>
</evidence>
<evidence type="ECO:0000256" key="3">
    <source>
        <dbReference type="ARBA" id="ARBA00017467"/>
    </source>
</evidence>
<reference evidence="11" key="3">
    <citation type="submission" date="2025-09" db="UniProtKB">
        <authorList>
            <consortium name="Ensembl"/>
        </authorList>
    </citation>
    <scope>IDENTIFICATION</scope>
</reference>
<comment type="similarity">
    <text evidence="2">Belongs to the ALG14 family.</text>
</comment>
<accession>A0A672JF21</accession>
<evidence type="ECO:0000256" key="6">
    <source>
        <dbReference type="ARBA" id="ARBA00022989"/>
    </source>
</evidence>
<comment type="subcellular location">
    <subcellularLocation>
        <location evidence="1">Endoplasmic reticulum membrane</location>
        <topology evidence="1">Single-pass membrane protein</topology>
    </subcellularLocation>
</comment>
<dbReference type="PANTHER" id="PTHR12154">
    <property type="entry name" value="GLYCOSYL TRANSFERASE-RELATED"/>
    <property type="match status" value="1"/>
</dbReference>
<dbReference type="GO" id="GO:0004577">
    <property type="term" value="F:N-acetylglucosaminyldiphosphodolichol N-acetylglucosaminyltransferase activity"/>
    <property type="evidence" value="ECO:0007669"/>
    <property type="project" value="TreeGrafter"/>
</dbReference>
<dbReference type="CTD" id="199857"/>
<dbReference type="GeneID" id="115394790"/>
<sequence>MSLLLGGLLALCLTGLLLLLRVYAVVRTGTKRRPGAGGAVSVLVVAGSGGHTTEILRLVDSLSAAYTPRHYVLADSDRMSQEKIWSLERSRQQAASSAQVHIHRIPRSREVLQSWTSSVLSTVHALRFSLPLVFRLRPDMVLCNGPGTCVPVCVAGLLLGVLGLKKVLIVYVESVCRVQTLSLTGKILYPVSDYFFVQWSSLRDRYPGSIFLGRIV</sequence>
<dbReference type="Pfam" id="PF08660">
    <property type="entry name" value="Alg14"/>
    <property type="match status" value="1"/>
</dbReference>
<proteinExistence type="inferred from homology"/>
<evidence type="ECO:0000313" key="12">
    <source>
        <dbReference type="Proteomes" id="UP000472267"/>
    </source>
</evidence>
<protein>
    <recommendedName>
        <fullName evidence="3">UDP-N-acetylglucosamine transferase subunit ALG14</fullName>
    </recommendedName>
    <alternativeName>
        <fullName evidence="10">Asparagine-linked glycosylation 14 homolog</fullName>
    </alternativeName>
    <alternativeName>
        <fullName evidence="9">UDP-N-acetylglucosamine transferase subunit alg14</fullName>
    </alternativeName>
</protein>
<reference evidence="11" key="1">
    <citation type="submission" date="2019-06" db="EMBL/GenBank/DDBJ databases">
        <authorList>
            <consortium name="Wellcome Sanger Institute Data Sharing"/>
        </authorList>
    </citation>
    <scope>NUCLEOTIDE SEQUENCE [LARGE SCALE GENOMIC DNA]</scope>
</reference>
<reference evidence="11" key="2">
    <citation type="submission" date="2025-08" db="UniProtKB">
        <authorList>
            <consortium name="Ensembl"/>
        </authorList>
    </citation>
    <scope>IDENTIFICATION</scope>
</reference>
<keyword evidence="6" id="KW-1133">Transmembrane helix</keyword>
<name>A0A672JF21_SALFA</name>
<evidence type="ECO:0000256" key="8">
    <source>
        <dbReference type="ARBA" id="ARBA00063014"/>
    </source>
</evidence>
<gene>
    <name evidence="11" type="primary">alg14</name>
</gene>